<reference evidence="4" key="1">
    <citation type="journal article" date="2021" name="Nat. Commun.">
        <title>Genetic determinants of endophytism in the Arabidopsis root mycobiome.</title>
        <authorList>
            <person name="Mesny F."/>
            <person name="Miyauchi S."/>
            <person name="Thiergart T."/>
            <person name="Pickel B."/>
            <person name="Atanasova L."/>
            <person name="Karlsson M."/>
            <person name="Huettel B."/>
            <person name="Barry K.W."/>
            <person name="Haridas S."/>
            <person name="Chen C."/>
            <person name="Bauer D."/>
            <person name="Andreopoulos W."/>
            <person name="Pangilinan J."/>
            <person name="LaButti K."/>
            <person name="Riley R."/>
            <person name="Lipzen A."/>
            <person name="Clum A."/>
            <person name="Drula E."/>
            <person name="Henrissat B."/>
            <person name="Kohler A."/>
            <person name="Grigoriev I.V."/>
            <person name="Martin F.M."/>
            <person name="Hacquard S."/>
        </authorList>
    </citation>
    <scope>NUCLEOTIDE SEQUENCE</scope>
    <source>
        <strain evidence="4">MPI-SDFR-AT-0117</strain>
    </source>
</reference>
<dbReference type="InterPro" id="IPR001138">
    <property type="entry name" value="Zn2Cys6_DnaBD"/>
</dbReference>
<dbReference type="PANTHER" id="PTHR31668:SF24">
    <property type="entry name" value="TRANSCRIPTION FACTOR, PUTATIVE-RELATED"/>
    <property type="match status" value="1"/>
</dbReference>
<gene>
    <name evidence="4" type="ORF">F5X68DRAFT_173705</name>
</gene>
<dbReference type="SUPFAM" id="SSF57701">
    <property type="entry name" value="Zn2/Cys6 DNA-binding domain"/>
    <property type="match status" value="1"/>
</dbReference>
<dbReference type="SMART" id="SM00066">
    <property type="entry name" value="GAL4"/>
    <property type="match status" value="1"/>
</dbReference>
<feature type="compositionally biased region" description="Polar residues" evidence="2">
    <location>
        <begin position="80"/>
        <end position="90"/>
    </location>
</feature>
<evidence type="ECO:0000256" key="1">
    <source>
        <dbReference type="ARBA" id="ARBA00023242"/>
    </source>
</evidence>
<dbReference type="GO" id="GO:0000981">
    <property type="term" value="F:DNA-binding transcription factor activity, RNA polymerase II-specific"/>
    <property type="evidence" value="ECO:0007669"/>
    <property type="project" value="InterPro"/>
</dbReference>
<name>A0A9P8V5K3_9PEZI</name>
<dbReference type="CDD" id="cd12148">
    <property type="entry name" value="fungal_TF_MHR"/>
    <property type="match status" value="1"/>
</dbReference>
<dbReference type="GO" id="GO:0008270">
    <property type="term" value="F:zinc ion binding"/>
    <property type="evidence" value="ECO:0007669"/>
    <property type="project" value="InterPro"/>
</dbReference>
<keyword evidence="5" id="KW-1185">Reference proteome</keyword>
<feature type="domain" description="Zn(2)-C6 fungal-type" evidence="3">
    <location>
        <begin position="14"/>
        <end position="41"/>
    </location>
</feature>
<dbReference type="Gene3D" id="4.10.240.10">
    <property type="entry name" value="Zn(2)-C6 fungal-type DNA-binding domain"/>
    <property type="match status" value="1"/>
</dbReference>
<protein>
    <recommendedName>
        <fullName evidence="3">Zn(2)-C6 fungal-type domain-containing protein</fullName>
    </recommendedName>
</protein>
<dbReference type="Pfam" id="PF00172">
    <property type="entry name" value="Zn_clus"/>
    <property type="match status" value="1"/>
</dbReference>
<evidence type="ECO:0000256" key="2">
    <source>
        <dbReference type="SAM" id="MobiDB-lite"/>
    </source>
</evidence>
<evidence type="ECO:0000313" key="4">
    <source>
        <dbReference type="EMBL" id="KAH6677925.1"/>
    </source>
</evidence>
<dbReference type="CDD" id="cd00067">
    <property type="entry name" value="GAL4"/>
    <property type="match status" value="1"/>
</dbReference>
<evidence type="ECO:0000313" key="5">
    <source>
        <dbReference type="Proteomes" id="UP000770015"/>
    </source>
</evidence>
<evidence type="ECO:0000259" key="3">
    <source>
        <dbReference type="PROSITE" id="PS50048"/>
    </source>
</evidence>
<feature type="region of interest" description="Disordered" evidence="2">
    <location>
        <begin position="528"/>
        <end position="550"/>
    </location>
</feature>
<dbReference type="InterPro" id="IPR036864">
    <property type="entry name" value="Zn2-C6_fun-type_DNA-bd_sf"/>
</dbReference>
<dbReference type="Proteomes" id="UP000770015">
    <property type="component" value="Unassembled WGS sequence"/>
</dbReference>
<dbReference type="PROSITE" id="PS50048">
    <property type="entry name" value="ZN2_CY6_FUNGAL_2"/>
    <property type="match status" value="1"/>
</dbReference>
<proteinExistence type="predicted"/>
<organism evidence="4 5">
    <name type="scientific">Plectosphaerella plurivora</name>
    <dbReference type="NCBI Taxonomy" id="936078"/>
    <lineage>
        <taxon>Eukaryota</taxon>
        <taxon>Fungi</taxon>
        <taxon>Dikarya</taxon>
        <taxon>Ascomycota</taxon>
        <taxon>Pezizomycotina</taxon>
        <taxon>Sordariomycetes</taxon>
        <taxon>Hypocreomycetidae</taxon>
        <taxon>Glomerellales</taxon>
        <taxon>Plectosphaerellaceae</taxon>
        <taxon>Plectosphaerella</taxon>
    </lineage>
</organism>
<dbReference type="InterPro" id="IPR050797">
    <property type="entry name" value="Carb_Metab_Trans_Reg"/>
</dbReference>
<dbReference type="EMBL" id="JAGSXJ010000022">
    <property type="protein sequence ID" value="KAH6677925.1"/>
    <property type="molecule type" value="Genomic_DNA"/>
</dbReference>
<accession>A0A9P8V5K3</accession>
<comment type="caution">
    <text evidence="4">The sequence shown here is derived from an EMBL/GenBank/DDBJ whole genome shotgun (WGS) entry which is preliminary data.</text>
</comment>
<dbReference type="AlphaFoldDB" id="A0A9P8V5K3"/>
<dbReference type="PANTHER" id="PTHR31668">
    <property type="entry name" value="GLUCOSE TRANSPORT TRANSCRIPTION REGULATOR RGT1-RELATED-RELATED"/>
    <property type="match status" value="1"/>
</dbReference>
<keyword evidence="1" id="KW-0539">Nucleus</keyword>
<feature type="region of interest" description="Disordered" evidence="2">
    <location>
        <begin position="65"/>
        <end position="92"/>
    </location>
</feature>
<dbReference type="PROSITE" id="PS00463">
    <property type="entry name" value="ZN2_CY6_FUNGAL_1"/>
    <property type="match status" value="1"/>
</dbReference>
<sequence>MPADTHTPNRVRRACDGCRVRKVKCDGAQPCAQCQHHGVHCLSTLEPEKRRNPVRGRLVARARGEAAAAAVPQGGGGPTFDQTSGSSLSPATAVLGPSSPAFAISPQGQAHTPVQTSDFLKSLLPAFERVVYPFSPAVSPAEMAASIDAMDESLEDAALAYAFGAATTFLTQTAPTMQGDLATRVSDLLRCSLEAHKRVDIRVDPRGRLEEDWPVSGKRIMTCIYLEISMMPFKLFDRSFHFIREAITMLQTVQAHHRQAEDDDTVPRSEMIAFQRLYWEAYIHERFLTIASGYPSVLPPLPSGVPWSDPSVPPGVEAGFNRLIHLFLILDDTFLSQWDGRGREAAAAITMDWIEGKQVQLDQDEINAAEAEHELRRIGQPGLSELQHADLFITRLWMRTLLWQLALANGLLRSAPSRAVHEGLDLRFPALRLSTQLRSLVSRLDSIASISTQGSGILQKLFEITSTIADVLAVSSVHRGDVDTHIEDFLFVARFLMHFERVKDRQKAYLLEKIDVLRASHPTVLFPDLPPLPGNGGGGGGSQASTPMGM</sequence>
<dbReference type="OrthoDB" id="2740448at2759"/>